<dbReference type="CDD" id="cd18787">
    <property type="entry name" value="SF2_C_DEAD"/>
    <property type="match status" value="1"/>
</dbReference>
<dbReference type="GO" id="GO:0005829">
    <property type="term" value="C:cytosol"/>
    <property type="evidence" value="ECO:0007669"/>
    <property type="project" value="TreeGrafter"/>
</dbReference>
<dbReference type="Proteomes" id="UP000199771">
    <property type="component" value="Unassembled WGS sequence"/>
</dbReference>
<dbReference type="Pfam" id="PF00270">
    <property type="entry name" value="DEAD"/>
    <property type="match status" value="1"/>
</dbReference>
<dbReference type="InterPro" id="IPR000629">
    <property type="entry name" value="RNA-helicase_DEAD-box_CS"/>
</dbReference>
<dbReference type="InterPro" id="IPR014014">
    <property type="entry name" value="RNA_helicase_DEAD_Q_motif"/>
</dbReference>
<dbReference type="PROSITE" id="PS51194">
    <property type="entry name" value="HELICASE_CTER"/>
    <property type="match status" value="1"/>
</dbReference>
<evidence type="ECO:0000256" key="7">
    <source>
        <dbReference type="HAMAP-Rule" id="MF_00661"/>
    </source>
</evidence>
<evidence type="ECO:0000256" key="6">
    <source>
        <dbReference type="ARBA" id="ARBA00022884"/>
    </source>
</evidence>
<keyword evidence="2 7" id="KW-0547">Nucleotide-binding</keyword>
<organism evidence="13 14">
    <name type="scientific">Fontimonas thermophila</name>
    <dbReference type="NCBI Taxonomy" id="1076937"/>
    <lineage>
        <taxon>Bacteria</taxon>
        <taxon>Pseudomonadati</taxon>
        <taxon>Pseudomonadota</taxon>
        <taxon>Gammaproteobacteria</taxon>
        <taxon>Nevskiales</taxon>
        <taxon>Nevskiaceae</taxon>
        <taxon>Fontimonas</taxon>
    </lineage>
</organism>
<feature type="region of interest" description="Disordered" evidence="9">
    <location>
        <begin position="397"/>
        <end position="420"/>
    </location>
</feature>
<dbReference type="InterPro" id="IPR001650">
    <property type="entry name" value="Helicase_C-like"/>
</dbReference>
<reference evidence="13 14" key="1">
    <citation type="submission" date="2016-10" db="EMBL/GenBank/DDBJ databases">
        <authorList>
            <person name="de Groot N.N."/>
        </authorList>
    </citation>
    <scope>NUCLEOTIDE SEQUENCE [LARGE SCALE GENOMIC DNA]</scope>
    <source>
        <strain evidence="13 14">DSM 23609</strain>
    </source>
</reference>
<keyword evidence="5 7" id="KW-0067">ATP-binding</keyword>
<evidence type="ECO:0000259" key="12">
    <source>
        <dbReference type="PROSITE" id="PS51195"/>
    </source>
</evidence>
<evidence type="ECO:0000256" key="3">
    <source>
        <dbReference type="ARBA" id="ARBA00022801"/>
    </source>
</evidence>
<evidence type="ECO:0000259" key="11">
    <source>
        <dbReference type="PROSITE" id="PS51194"/>
    </source>
</evidence>
<dbReference type="PANTHER" id="PTHR47959:SF10">
    <property type="entry name" value="ATP-DEPENDENT RNA HELICASE RHLB"/>
    <property type="match status" value="1"/>
</dbReference>
<evidence type="ECO:0000256" key="1">
    <source>
        <dbReference type="ARBA" id="ARBA00022490"/>
    </source>
</evidence>
<dbReference type="SUPFAM" id="SSF52540">
    <property type="entry name" value="P-loop containing nucleoside triphosphate hydrolases"/>
    <property type="match status" value="1"/>
</dbReference>
<evidence type="ECO:0000256" key="8">
    <source>
        <dbReference type="PROSITE-ProRule" id="PRU00552"/>
    </source>
</evidence>
<dbReference type="Pfam" id="PF00271">
    <property type="entry name" value="Helicase_C"/>
    <property type="match status" value="1"/>
</dbReference>
<dbReference type="GO" id="GO:0005524">
    <property type="term" value="F:ATP binding"/>
    <property type="evidence" value="ECO:0007669"/>
    <property type="project" value="UniProtKB-UniRule"/>
</dbReference>
<comment type="function">
    <text evidence="7">DEAD-box RNA helicase involved in RNA degradation. Has RNA-dependent ATPase activity and unwinds double-stranded RNA.</text>
</comment>
<dbReference type="EC" id="3.6.4.13" evidence="7"/>
<evidence type="ECO:0000256" key="5">
    <source>
        <dbReference type="ARBA" id="ARBA00022840"/>
    </source>
</evidence>
<comment type="subcellular location">
    <subcellularLocation>
        <location evidence="7">Cytoplasm</location>
    </subcellularLocation>
</comment>
<dbReference type="Gene3D" id="3.40.50.300">
    <property type="entry name" value="P-loop containing nucleotide triphosphate hydrolases"/>
    <property type="match status" value="2"/>
</dbReference>
<dbReference type="InterPro" id="IPR044742">
    <property type="entry name" value="DEAD/DEAH_RhlB"/>
</dbReference>
<dbReference type="InterPro" id="IPR014001">
    <property type="entry name" value="Helicase_ATP-bd"/>
</dbReference>
<dbReference type="PROSITE" id="PS51192">
    <property type="entry name" value="HELICASE_ATP_BIND_1"/>
    <property type="match status" value="1"/>
</dbReference>
<sequence>MHPSHLSDLRFHDLELHPSLLAGLDALGYTHCTPIQAAALPRALRGEDLAGQAQTGTGKSAAFLLATMHWLLTHPRKPGDDPRQPRALVLAPTRELAVQIHKDAEALGAKTGLRMTVCYGGAGYETQRAAIESGVDLLIGTPGRLIDYYKQRTYTLSQIEVLVLDEADRMFDLGFIADIRYLIRKMPPPSARRNYLFSATLSHRVLELAYEHMNNPQRIAIEPEQVTADKIRQAMIHVANDEKLPLLVGLLRSRSTVRTLIFVNTKREAETVERGLRANGFEARVLSGDVSQGKRLRLLEEFKAGRLPVLVATDVAARGLHIPGVDLVVNYDLPQDPEDYVHRIGRTARAGASGDAISLCCETWVYSLPEIEKYIGMRIPPLEGGYNLIAQDYIAPRRESDRRHHGGSSDRIGRRGRGRR</sequence>
<feature type="domain" description="DEAD-box RNA helicase Q" evidence="12">
    <location>
        <begin position="9"/>
        <end position="37"/>
    </location>
</feature>
<evidence type="ECO:0000313" key="13">
    <source>
        <dbReference type="EMBL" id="SFF63069.1"/>
    </source>
</evidence>
<comment type="subunit">
    <text evidence="7">Component of the RNA degradosome, which is a multiprotein complex involved in RNA processing and mRNA degradation.</text>
</comment>
<dbReference type="AlphaFoldDB" id="A0A1I2K9T3"/>
<dbReference type="PANTHER" id="PTHR47959">
    <property type="entry name" value="ATP-DEPENDENT RNA HELICASE RHLE-RELATED"/>
    <property type="match status" value="1"/>
</dbReference>
<feature type="domain" description="Helicase ATP-binding" evidence="10">
    <location>
        <begin position="40"/>
        <end position="219"/>
    </location>
</feature>
<dbReference type="HAMAP" id="MF_00661">
    <property type="entry name" value="DEAD_helicase_RhlB"/>
    <property type="match status" value="1"/>
</dbReference>
<evidence type="ECO:0000256" key="2">
    <source>
        <dbReference type="ARBA" id="ARBA00022741"/>
    </source>
</evidence>
<dbReference type="GO" id="GO:0016887">
    <property type="term" value="F:ATP hydrolysis activity"/>
    <property type="evidence" value="ECO:0007669"/>
    <property type="project" value="RHEA"/>
</dbReference>
<keyword evidence="14" id="KW-1185">Reference proteome</keyword>
<feature type="short sequence motif" description="Q motif" evidence="8">
    <location>
        <begin position="9"/>
        <end position="37"/>
    </location>
</feature>
<evidence type="ECO:0000256" key="4">
    <source>
        <dbReference type="ARBA" id="ARBA00022806"/>
    </source>
</evidence>
<dbReference type="CDD" id="cd00268">
    <property type="entry name" value="DEADc"/>
    <property type="match status" value="1"/>
</dbReference>
<evidence type="ECO:0000259" key="10">
    <source>
        <dbReference type="PROSITE" id="PS51192"/>
    </source>
</evidence>
<dbReference type="GO" id="GO:0003724">
    <property type="term" value="F:RNA helicase activity"/>
    <property type="evidence" value="ECO:0007669"/>
    <property type="project" value="UniProtKB-UniRule"/>
</dbReference>
<dbReference type="InterPro" id="IPR027417">
    <property type="entry name" value="P-loop_NTPase"/>
</dbReference>
<keyword evidence="1 7" id="KW-0963">Cytoplasm</keyword>
<keyword evidence="4 7" id="KW-0347">Helicase</keyword>
<dbReference type="PROSITE" id="PS00039">
    <property type="entry name" value="DEAD_ATP_HELICASE"/>
    <property type="match status" value="1"/>
</dbReference>
<proteinExistence type="inferred from homology"/>
<dbReference type="InterPro" id="IPR023554">
    <property type="entry name" value="RNA_helicase_ATP-dep_RhlB"/>
</dbReference>
<gene>
    <name evidence="7" type="primary">rhlB</name>
    <name evidence="13" type="ORF">SAMN04488120_11435</name>
</gene>
<dbReference type="RefSeq" id="WP_091535293.1">
    <property type="nucleotide sequence ID" value="NZ_FOOC01000014.1"/>
</dbReference>
<name>A0A1I2K9T3_9GAMM</name>
<dbReference type="InterPro" id="IPR011545">
    <property type="entry name" value="DEAD/DEAH_box_helicase_dom"/>
</dbReference>
<dbReference type="EMBL" id="FOOC01000014">
    <property type="protein sequence ID" value="SFF63069.1"/>
    <property type="molecule type" value="Genomic_DNA"/>
</dbReference>
<comment type="catalytic activity">
    <reaction evidence="7">
        <text>ATP + H2O = ADP + phosphate + H(+)</text>
        <dbReference type="Rhea" id="RHEA:13065"/>
        <dbReference type="ChEBI" id="CHEBI:15377"/>
        <dbReference type="ChEBI" id="CHEBI:15378"/>
        <dbReference type="ChEBI" id="CHEBI:30616"/>
        <dbReference type="ChEBI" id="CHEBI:43474"/>
        <dbReference type="ChEBI" id="CHEBI:456216"/>
        <dbReference type="EC" id="3.6.4.13"/>
    </reaction>
</comment>
<evidence type="ECO:0000313" key="14">
    <source>
        <dbReference type="Proteomes" id="UP000199771"/>
    </source>
</evidence>
<protein>
    <recommendedName>
        <fullName evidence="7">ATP-dependent RNA helicase RhlB</fullName>
        <ecNumber evidence="7">3.6.4.13</ecNumber>
    </recommendedName>
</protein>
<keyword evidence="3 7" id="KW-0378">Hydrolase</keyword>
<dbReference type="PROSITE" id="PS51195">
    <property type="entry name" value="Q_MOTIF"/>
    <property type="match status" value="1"/>
</dbReference>
<feature type="domain" description="Helicase C-terminal" evidence="11">
    <location>
        <begin position="230"/>
        <end position="390"/>
    </location>
</feature>
<accession>A0A1I2K9T3</accession>
<dbReference type="OrthoDB" id="9805696at2"/>
<dbReference type="GO" id="GO:0003723">
    <property type="term" value="F:RNA binding"/>
    <property type="evidence" value="ECO:0007669"/>
    <property type="project" value="UniProtKB-UniRule"/>
</dbReference>
<comment type="similarity">
    <text evidence="7">Belongs to the DEAD box helicase family. RhlB subfamily.</text>
</comment>
<evidence type="ECO:0000256" key="9">
    <source>
        <dbReference type="SAM" id="MobiDB-lite"/>
    </source>
</evidence>
<dbReference type="InterPro" id="IPR050079">
    <property type="entry name" value="DEAD_box_RNA_helicase"/>
</dbReference>
<feature type="compositionally biased region" description="Basic and acidic residues" evidence="9">
    <location>
        <begin position="397"/>
        <end position="413"/>
    </location>
</feature>
<dbReference type="GO" id="GO:0006401">
    <property type="term" value="P:RNA catabolic process"/>
    <property type="evidence" value="ECO:0007669"/>
    <property type="project" value="UniProtKB-UniRule"/>
</dbReference>
<dbReference type="STRING" id="1076937.SAMN04488120_11435"/>
<keyword evidence="6 7" id="KW-0694">RNA-binding</keyword>
<dbReference type="SMART" id="SM00487">
    <property type="entry name" value="DEXDc"/>
    <property type="match status" value="1"/>
</dbReference>
<dbReference type="SMART" id="SM00490">
    <property type="entry name" value="HELICc"/>
    <property type="match status" value="1"/>
</dbReference>